<keyword evidence="4 8" id="KW-0560">Oxidoreductase</keyword>
<feature type="non-terminal residue" evidence="9">
    <location>
        <position position="1"/>
    </location>
</feature>
<organism evidence="9 10">
    <name type="scientific">Trichonephila inaurata madagascariensis</name>
    <dbReference type="NCBI Taxonomy" id="2747483"/>
    <lineage>
        <taxon>Eukaryota</taxon>
        <taxon>Metazoa</taxon>
        <taxon>Ecdysozoa</taxon>
        <taxon>Arthropoda</taxon>
        <taxon>Chelicerata</taxon>
        <taxon>Arachnida</taxon>
        <taxon>Araneae</taxon>
        <taxon>Araneomorphae</taxon>
        <taxon>Entelegynae</taxon>
        <taxon>Araneoidea</taxon>
        <taxon>Nephilidae</taxon>
        <taxon>Trichonephila</taxon>
        <taxon>Trichonephila inaurata</taxon>
    </lineage>
</organism>
<dbReference type="InterPro" id="IPR036396">
    <property type="entry name" value="Cyt_P450_sf"/>
</dbReference>
<dbReference type="InterPro" id="IPR002401">
    <property type="entry name" value="Cyt_P450_E_grp-I"/>
</dbReference>
<dbReference type="PANTHER" id="PTHR24289:SF1">
    <property type="entry name" value="STEROID 17-ALPHA-HYDROXYLASE_17,20 LYASE"/>
    <property type="match status" value="1"/>
</dbReference>
<dbReference type="Pfam" id="PF00067">
    <property type="entry name" value="p450"/>
    <property type="match status" value="1"/>
</dbReference>
<keyword evidence="5 7" id="KW-0408">Iron</keyword>
<evidence type="ECO:0000313" key="10">
    <source>
        <dbReference type="Proteomes" id="UP000886998"/>
    </source>
</evidence>
<evidence type="ECO:0000313" key="9">
    <source>
        <dbReference type="EMBL" id="GFY80155.1"/>
    </source>
</evidence>
<dbReference type="GO" id="GO:0042448">
    <property type="term" value="P:progesterone metabolic process"/>
    <property type="evidence" value="ECO:0007669"/>
    <property type="project" value="TreeGrafter"/>
</dbReference>
<dbReference type="Proteomes" id="UP000886998">
    <property type="component" value="Unassembled WGS sequence"/>
</dbReference>
<evidence type="ECO:0000256" key="8">
    <source>
        <dbReference type="RuleBase" id="RU000461"/>
    </source>
</evidence>
<keyword evidence="3 7" id="KW-0479">Metal-binding</keyword>
<dbReference type="Gene3D" id="1.10.630.10">
    <property type="entry name" value="Cytochrome P450"/>
    <property type="match status" value="1"/>
</dbReference>
<dbReference type="SUPFAM" id="SSF48264">
    <property type="entry name" value="Cytochrome P450"/>
    <property type="match status" value="1"/>
</dbReference>
<dbReference type="GO" id="GO:0042446">
    <property type="term" value="P:hormone biosynthetic process"/>
    <property type="evidence" value="ECO:0007669"/>
    <property type="project" value="TreeGrafter"/>
</dbReference>
<proteinExistence type="inferred from homology"/>
<accession>A0A8X6YVL7</accession>
<comment type="similarity">
    <text evidence="1 8">Belongs to the cytochrome P450 family.</text>
</comment>
<keyword evidence="6 8" id="KW-0503">Monooxygenase</keyword>
<comment type="cofactor">
    <cofactor evidence="7">
        <name>heme</name>
        <dbReference type="ChEBI" id="CHEBI:30413"/>
    </cofactor>
</comment>
<dbReference type="GO" id="GO:0020037">
    <property type="term" value="F:heme binding"/>
    <property type="evidence" value="ECO:0007669"/>
    <property type="project" value="InterPro"/>
</dbReference>
<evidence type="ECO:0000256" key="1">
    <source>
        <dbReference type="ARBA" id="ARBA00010617"/>
    </source>
</evidence>
<evidence type="ECO:0000256" key="4">
    <source>
        <dbReference type="ARBA" id="ARBA00023002"/>
    </source>
</evidence>
<evidence type="ECO:0000256" key="7">
    <source>
        <dbReference type="PIRSR" id="PIRSR602401-1"/>
    </source>
</evidence>
<feature type="binding site" description="axial binding residue" evidence="7">
    <location>
        <position position="68"/>
    </location>
    <ligand>
        <name>heme</name>
        <dbReference type="ChEBI" id="CHEBI:30413"/>
    </ligand>
    <ligandPart>
        <name>Fe</name>
        <dbReference type="ChEBI" id="CHEBI:18248"/>
    </ligandPart>
</feature>
<evidence type="ECO:0000256" key="3">
    <source>
        <dbReference type="ARBA" id="ARBA00022723"/>
    </source>
</evidence>
<dbReference type="GO" id="GO:0005506">
    <property type="term" value="F:iron ion binding"/>
    <property type="evidence" value="ECO:0007669"/>
    <property type="project" value="InterPro"/>
</dbReference>
<dbReference type="InterPro" id="IPR001128">
    <property type="entry name" value="Cyt_P450"/>
</dbReference>
<evidence type="ECO:0000256" key="5">
    <source>
        <dbReference type="ARBA" id="ARBA00023004"/>
    </source>
</evidence>
<sequence>AINDIPVRGYVIPKGSDITANLWALHNDPKYWDKPEEFRPERFLTDNGTKLIKQPPSYAPFSVGKRNCPGETIAWMGILIFFTEIVKSFEISVPSGMKLEFKLDGNSLVSHITSQPLCFKLRND</sequence>
<reference evidence="9" key="1">
    <citation type="submission" date="2020-08" db="EMBL/GenBank/DDBJ databases">
        <title>Multicomponent nature underlies the extraordinary mechanical properties of spider dragline silk.</title>
        <authorList>
            <person name="Kono N."/>
            <person name="Nakamura H."/>
            <person name="Mori M."/>
            <person name="Yoshida Y."/>
            <person name="Ohtoshi R."/>
            <person name="Malay A.D."/>
            <person name="Moran D.A.P."/>
            <person name="Tomita M."/>
            <person name="Numata K."/>
            <person name="Arakawa K."/>
        </authorList>
    </citation>
    <scope>NUCLEOTIDE SEQUENCE</scope>
</reference>
<dbReference type="OrthoDB" id="6422850at2759"/>
<dbReference type="PRINTS" id="PR00463">
    <property type="entry name" value="EP450I"/>
</dbReference>
<comment type="caution">
    <text evidence="9">The sequence shown here is derived from an EMBL/GenBank/DDBJ whole genome shotgun (WGS) entry which is preliminary data.</text>
</comment>
<dbReference type="AlphaFoldDB" id="A0A8X6YVL7"/>
<dbReference type="PROSITE" id="PS00086">
    <property type="entry name" value="CYTOCHROME_P450"/>
    <property type="match status" value="1"/>
</dbReference>
<evidence type="ECO:0000256" key="6">
    <source>
        <dbReference type="ARBA" id="ARBA00023033"/>
    </source>
</evidence>
<keyword evidence="2 7" id="KW-0349">Heme</keyword>
<protein>
    <submittedName>
        <fullName evidence="9">Cytochrome P450 18a1</fullName>
    </submittedName>
</protein>
<gene>
    <name evidence="9" type="primary">Cyp18a1</name>
    <name evidence="9" type="ORF">TNIN_88851</name>
</gene>
<dbReference type="GO" id="GO:0004508">
    <property type="term" value="F:steroid 17-alpha-monooxygenase activity"/>
    <property type="evidence" value="ECO:0007669"/>
    <property type="project" value="TreeGrafter"/>
</dbReference>
<dbReference type="InterPro" id="IPR017972">
    <property type="entry name" value="Cyt_P450_CS"/>
</dbReference>
<dbReference type="EMBL" id="BMAV01023830">
    <property type="protein sequence ID" value="GFY80155.1"/>
    <property type="molecule type" value="Genomic_DNA"/>
</dbReference>
<keyword evidence="10" id="KW-1185">Reference proteome</keyword>
<evidence type="ECO:0000256" key="2">
    <source>
        <dbReference type="ARBA" id="ARBA00022617"/>
    </source>
</evidence>
<name>A0A8X6YVL7_9ARAC</name>
<dbReference type="PANTHER" id="PTHR24289">
    <property type="entry name" value="STEROID 17-ALPHA-HYDROXYLASE/17,20 LYASE"/>
    <property type="match status" value="1"/>
</dbReference>